<feature type="domain" description="HTH tetR-type" evidence="6">
    <location>
        <begin position="26"/>
        <end position="86"/>
    </location>
</feature>
<evidence type="ECO:0000256" key="2">
    <source>
        <dbReference type="ARBA" id="ARBA00023125"/>
    </source>
</evidence>
<evidence type="ECO:0000256" key="1">
    <source>
        <dbReference type="ARBA" id="ARBA00023015"/>
    </source>
</evidence>
<evidence type="ECO:0000313" key="7">
    <source>
        <dbReference type="EMBL" id="PRZ44209.1"/>
    </source>
</evidence>
<dbReference type="EMBL" id="PVUE01000001">
    <property type="protein sequence ID" value="PRZ44209.1"/>
    <property type="molecule type" value="Genomic_DNA"/>
</dbReference>
<dbReference type="Pfam" id="PF00440">
    <property type="entry name" value="TetR_N"/>
    <property type="match status" value="1"/>
</dbReference>
<evidence type="ECO:0000256" key="3">
    <source>
        <dbReference type="ARBA" id="ARBA00023163"/>
    </source>
</evidence>
<dbReference type="Gene3D" id="1.10.357.10">
    <property type="entry name" value="Tetracycline Repressor, domain 2"/>
    <property type="match status" value="1"/>
</dbReference>
<name>A0A2T1A6I3_9ACTN</name>
<dbReference type="GO" id="GO:0003700">
    <property type="term" value="F:DNA-binding transcription factor activity"/>
    <property type="evidence" value="ECO:0007669"/>
    <property type="project" value="TreeGrafter"/>
</dbReference>
<feature type="compositionally biased region" description="Polar residues" evidence="5">
    <location>
        <begin position="1"/>
        <end position="13"/>
    </location>
</feature>
<dbReference type="InterPro" id="IPR041490">
    <property type="entry name" value="KstR2_TetR_C"/>
</dbReference>
<sequence length="208" mass="22933">MTARSRSIPTKRSSPGRHGDTTIAAGNKRAEIFDAAVALFLHRGYDATSMRDIAAAVGVMPASIYYHYESKEALLVAAVADGAGLLKASVDAATDSELDPWTQLERACAAHLTTLLHGPDVVRVLYFELQRRREGRVESDLLRIRREYENLFRDLIDALPIGDGVSRTHLRLTILGAMAWSPVWYRREGDSPTQIARALIALVRYGSG</sequence>
<keyword evidence="3" id="KW-0804">Transcription</keyword>
<feature type="DNA-binding region" description="H-T-H motif" evidence="4">
    <location>
        <begin position="49"/>
        <end position="68"/>
    </location>
</feature>
<dbReference type="SUPFAM" id="SSF46689">
    <property type="entry name" value="Homeodomain-like"/>
    <property type="match status" value="1"/>
</dbReference>
<dbReference type="InterPro" id="IPR001647">
    <property type="entry name" value="HTH_TetR"/>
</dbReference>
<dbReference type="PROSITE" id="PS50977">
    <property type="entry name" value="HTH_TETR_2"/>
    <property type="match status" value="1"/>
</dbReference>
<dbReference type="GO" id="GO:0000976">
    <property type="term" value="F:transcription cis-regulatory region binding"/>
    <property type="evidence" value="ECO:0007669"/>
    <property type="project" value="TreeGrafter"/>
</dbReference>
<evidence type="ECO:0000259" key="6">
    <source>
        <dbReference type="PROSITE" id="PS50977"/>
    </source>
</evidence>
<dbReference type="InterPro" id="IPR009057">
    <property type="entry name" value="Homeodomain-like_sf"/>
</dbReference>
<dbReference type="InterPro" id="IPR036271">
    <property type="entry name" value="Tet_transcr_reg_TetR-rel_C_sf"/>
</dbReference>
<dbReference type="InterPro" id="IPR050109">
    <property type="entry name" value="HTH-type_TetR-like_transc_reg"/>
</dbReference>
<evidence type="ECO:0000256" key="4">
    <source>
        <dbReference type="PROSITE-ProRule" id="PRU00335"/>
    </source>
</evidence>
<dbReference type="SUPFAM" id="SSF48498">
    <property type="entry name" value="Tetracyclin repressor-like, C-terminal domain"/>
    <property type="match status" value="1"/>
</dbReference>
<protein>
    <submittedName>
        <fullName evidence="7">TetR family transcriptional regulator</fullName>
    </submittedName>
</protein>
<reference evidence="7 8" key="1">
    <citation type="submission" date="2018-03" db="EMBL/GenBank/DDBJ databases">
        <title>Genomic Encyclopedia of Archaeal and Bacterial Type Strains, Phase II (KMG-II): from individual species to whole genera.</title>
        <authorList>
            <person name="Goeker M."/>
        </authorList>
    </citation>
    <scope>NUCLEOTIDE SEQUENCE [LARGE SCALE GENOMIC DNA]</scope>
    <source>
        <strain evidence="7 8">DSM 100065</strain>
    </source>
</reference>
<dbReference type="PANTHER" id="PTHR30055:SF234">
    <property type="entry name" value="HTH-TYPE TRANSCRIPTIONAL REGULATOR BETI"/>
    <property type="match status" value="1"/>
</dbReference>
<dbReference type="Pfam" id="PF17932">
    <property type="entry name" value="TetR_C_24"/>
    <property type="match status" value="1"/>
</dbReference>
<dbReference type="Gene3D" id="1.10.10.60">
    <property type="entry name" value="Homeodomain-like"/>
    <property type="match status" value="1"/>
</dbReference>
<dbReference type="RefSeq" id="WP_170110912.1">
    <property type="nucleotide sequence ID" value="NZ_PVUE01000001.1"/>
</dbReference>
<keyword evidence="1" id="KW-0805">Transcription regulation</keyword>
<gene>
    <name evidence="7" type="ORF">CLV47_101334</name>
</gene>
<comment type="caution">
    <text evidence="7">The sequence shown here is derived from an EMBL/GenBank/DDBJ whole genome shotgun (WGS) entry which is preliminary data.</text>
</comment>
<proteinExistence type="predicted"/>
<accession>A0A2T1A6I3</accession>
<dbReference type="PRINTS" id="PR00455">
    <property type="entry name" value="HTHTETR"/>
</dbReference>
<evidence type="ECO:0000256" key="5">
    <source>
        <dbReference type="SAM" id="MobiDB-lite"/>
    </source>
</evidence>
<dbReference type="PANTHER" id="PTHR30055">
    <property type="entry name" value="HTH-TYPE TRANSCRIPTIONAL REGULATOR RUTR"/>
    <property type="match status" value="1"/>
</dbReference>
<keyword evidence="2 4" id="KW-0238">DNA-binding</keyword>
<keyword evidence="8" id="KW-1185">Reference proteome</keyword>
<dbReference type="Proteomes" id="UP000237752">
    <property type="component" value="Unassembled WGS sequence"/>
</dbReference>
<dbReference type="AlphaFoldDB" id="A0A2T1A6I3"/>
<feature type="region of interest" description="Disordered" evidence="5">
    <location>
        <begin position="1"/>
        <end position="22"/>
    </location>
</feature>
<organism evidence="7 8">
    <name type="scientific">Antricoccus suffuscus</name>
    <dbReference type="NCBI Taxonomy" id="1629062"/>
    <lineage>
        <taxon>Bacteria</taxon>
        <taxon>Bacillati</taxon>
        <taxon>Actinomycetota</taxon>
        <taxon>Actinomycetes</taxon>
        <taxon>Geodermatophilales</taxon>
        <taxon>Antricoccaceae</taxon>
        <taxon>Antricoccus</taxon>
    </lineage>
</organism>
<evidence type="ECO:0000313" key="8">
    <source>
        <dbReference type="Proteomes" id="UP000237752"/>
    </source>
</evidence>